<name>A0A7V2F3K2_UNCEI</name>
<dbReference type="InterPro" id="IPR026444">
    <property type="entry name" value="Secre_tail"/>
</dbReference>
<accession>A0A7V2F3K2</accession>
<dbReference type="NCBIfam" id="TIGR04183">
    <property type="entry name" value="Por_Secre_tail"/>
    <property type="match status" value="1"/>
</dbReference>
<organism evidence="2">
    <name type="scientific">Eiseniibacteriota bacterium</name>
    <dbReference type="NCBI Taxonomy" id="2212470"/>
    <lineage>
        <taxon>Bacteria</taxon>
        <taxon>Candidatus Eiseniibacteriota</taxon>
    </lineage>
</organism>
<dbReference type="Pfam" id="PF13860">
    <property type="entry name" value="FlgD_ig"/>
    <property type="match status" value="1"/>
</dbReference>
<evidence type="ECO:0000313" key="2">
    <source>
        <dbReference type="EMBL" id="HER42991.1"/>
    </source>
</evidence>
<sequence length="149" mass="16405">HGSGIIDTFYWDTTGFPGGLYLLEIVSDTPEGQECRDIRLCGIPQYSVDADPPTPQTPTKLLGSYPNPFNPATTIEFYLARGTRVDLTIYDAAGRTVRHLVRDAFMHGGTHQIAWNGIRDGGGRASSGVYFYMFRADGVEMSSKLVLLK</sequence>
<feature type="domain" description="FlgD/Vpr Ig-like" evidence="1">
    <location>
        <begin position="74"/>
        <end position="130"/>
    </location>
</feature>
<comment type="caution">
    <text evidence="2">The sequence shown here is derived from an EMBL/GenBank/DDBJ whole genome shotgun (WGS) entry which is preliminary data.</text>
</comment>
<protein>
    <submittedName>
        <fullName evidence="2">T9SS type A sorting domain-containing protein</fullName>
    </submittedName>
</protein>
<gene>
    <name evidence="2" type="ORF">ENO08_00845</name>
</gene>
<evidence type="ECO:0000259" key="1">
    <source>
        <dbReference type="Pfam" id="PF13860"/>
    </source>
</evidence>
<reference evidence="2" key="1">
    <citation type="journal article" date="2020" name="mSystems">
        <title>Genome- and Community-Level Interaction Insights into Carbon Utilization and Element Cycling Functions of Hydrothermarchaeota in Hydrothermal Sediment.</title>
        <authorList>
            <person name="Zhou Z."/>
            <person name="Liu Y."/>
            <person name="Xu W."/>
            <person name="Pan J."/>
            <person name="Luo Z.H."/>
            <person name="Li M."/>
        </authorList>
    </citation>
    <scope>NUCLEOTIDE SEQUENCE [LARGE SCALE GENOMIC DNA]</scope>
    <source>
        <strain evidence="2">SpSt-1233</strain>
    </source>
</reference>
<feature type="non-terminal residue" evidence="2">
    <location>
        <position position="1"/>
    </location>
</feature>
<dbReference type="AlphaFoldDB" id="A0A7V2F3K2"/>
<dbReference type="EMBL" id="DSEC01000059">
    <property type="protein sequence ID" value="HER42991.1"/>
    <property type="molecule type" value="Genomic_DNA"/>
</dbReference>
<dbReference type="InterPro" id="IPR025965">
    <property type="entry name" value="FlgD/Vpr_Ig-like"/>
</dbReference>
<dbReference type="Proteomes" id="UP000886069">
    <property type="component" value="Unassembled WGS sequence"/>
</dbReference>
<dbReference type="Gene3D" id="2.60.40.4070">
    <property type="match status" value="1"/>
</dbReference>
<proteinExistence type="predicted"/>